<accession>A0A1I7XQY2</accession>
<evidence type="ECO:0000313" key="2">
    <source>
        <dbReference type="WBParaSite" id="Hba_20205"/>
    </source>
</evidence>
<protein>
    <submittedName>
        <fullName evidence="2">Transposase</fullName>
    </submittedName>
</protein>
<organism evidence="1 2">
    <name type="scientific">Heterorhabditis bacteriophora</name>
    <name type="common">Entomopathogenic nematode worm</name>
    <dbReference type="NCBI Taxonomy" id="37862"/>
    <lineage>
        <taxon>Eukaryota</taxon>
        <taxon>Metazoa</taxon>
        <taxon>Ecdysozoa</taxon>
        <taxon>Nematoda</taxon>
        <taxon>Chromadorea</taxon>
        <taxon>Rhabditida</taxon>
        <taxon>Rhabditina</taxon>
        <taxon>Rhabditomorpha</taxon>
        <taxon>Strongyloidea</taxon>
        <taxon>Heterorhabditidae</taxon>
        <taxon>Heterorhabditis</taxon>
    </lineage>
</organism>
<keyword evidence="1" id="KW-1185">Reference proteome</keyword>
<dbReference type="AlphaFoldDB" id="A0A1I7XQY2"/>
<dbReference type="WBParaSite" id="Hba_20205">
    <property type="protein sequence ID" value="Hba_20205"/>
    <property type="gene ID" value="Hba_20205"/>
</dbReference>
<dbReference type="Proteomes" id="UP000095283">
    <property type="component" value="Unplaced"/>
</dbReference>
<name>A0A1I7XQY2_HETBA</name>
<evidence type="ECO:0000313" key="1">
    <source>
        <dbReference type="Proteomes" id="UP000095283"/>
    </source>
</evidence>
<sequence>MEKEISQGVLNSFVANGDDSRHGRMWGACIDQRQERIAVYINRNP</sequence>
<proteinExistence type="predicted"/>
<reference evidence="2" key="1">
    <citation type="submission" date="2016-11" db="UniProtKB">
        <authorList>
            <consortium name="WormBaseParasite"/>
        </authorList>
    </citation>
    <scope>IDENTIFICATION</scope>
</reference>